<dbReference type="OrthoDB" id="9772456at2"/>
<organism evidence="1 2">
    <name type="scientific">Ktedonosporobacter rubrisoli</name>
    <dbReference type="NCBI Taxonomy" id="2509675"/>
    <lineage>
        <taxon>Bacteria</taxon>
        <taxon>Bacillati</taxon>
        <taxon>Chloroflexota</taxon>
        <taxon>Ktedonobacteria</taxon>
        <taxon>Ktedonobacterales</taxon>
        <taxon>Ktedonosporobacteraceae</taxon>
        <taxon>Ktedonosporobacter</taxon>
    </lineage>
</organism>
<dbReference type="RefSeq" id="WP_129890768.1">
    <property type="nucleotide sequence ID" value="NZ_CP035758.1"/>
</dbReference>
<proteinExistence type="predicted"/>
<evidence type="ECO:0000313" key="1">
    <source>
        <dbReference type="EMBL" id="QBD79702.1"/>
    </source>
</evidence>
<evidence type="ECO:0000313" key="2">
    <source>
        <dbReference type="Proteomes" id="UP000290365"/>
    </source>
</evidence>
<dbReference type="Pfam" id="PF00459">
    <property type="entry name" value="Inositol_P"/>
    <property type="match status" value="1"/>
</dbReference>
<dbReference type="KEGG" id="kbs:EPA93_28485"/>
<dbReference type="InterPro" id="IPR000760">
    <property type="entry name" value="Inositol_monophosphatase-like"/>
</dbReference>
<sequence>MKRSSIFFIPDFTTKRQPATVCLRNALHLHCRRVLDTWSPALDWCLVASGKAESVITVSEQAVPSDAGLLILQEAGGKVTDFAGKSFTLENSGRLIASNATTLHHELLKLAKRCC</sequence>
<reference evidence="1 2" key="1">
    <citation type="submission" date="2019-01" db="EMBL/GenBank/DDBJ databases">
        <title>Ktedonosporobacter rubrisoli SCAWS-G2.</title>
        <authorList>
            <person name="Huang Y."/>
            <person name="Yan B."/>
        </authorList>
    </citation>
    <scope>NUCLEOTIDE SEQUENCE [LARGE SCALE GENOMIC DNA]</scope>
    <source>
        <strain evidence="1 2">SCAWS-G2</strain>
    </source>
</reference>
<protein>
    <recommendedName>
        <fullName evidence="3">Inositol monophosphatase</fullName>
    </recommendedName>
</protein>
<dbReference type="Proteomes" id="UP000290365">
    <property type="component" value="Chromosome"/>
</dbReference>
<dbReference type="SUPFAM" id="SSF56655">
    <property type="entry name" value="Carbohydrate phosphatase"/>
    <property type="match status" value="1"/>
</dbReference>
<gene>
    <name evidence="1" type="ORF">EPA93_28485</name>
</gene>
<dbReference type="EMBL" id="CP035758">
    <property type="protein sequence ID" value="QBD79702.1"/>
    <property type="molecule type" value="Genomic_DNA"/>
</dbReference>
<name>A0A4P6JWE1_KTERU</name>
<keyword evidence="2" id="KW-1185">Reference proteome</keyword>
<evidence type="ECO:0008006" key="3">
    <source>
        <dbReference type="Google" id="ProtNLM"/>
    </source>
</evidence>
<accession>A0A4P6JWE1</accession>
<dbReference type="AlphaFoldDB" id="A0A4P6JWE1"/>
<dbReference type="Gene3D" id="3.40.190.80">
    <property type="match status" value="1"/>
</dbReference>